<dbReference type="OrthoDB" id="2500022at2759"/>
<dbReference type="VEuPathDB" id="FungiDB:MELLADRAFT_101637"/>
<name>F4R6H4_MELLP</name>
<dbReference type="Gene3D" id="3.80.10.10">
    <property type="entry name" value="Ribonuclease Inhibitor"/>
    <property type="match status" value="1"/>
</dbReference>
<reference evidence="2" key="1">
    <citation type="journal article" date="2011" name="Proc. Natl. Acad. Sci. U.S.A.">
        <title>Obligate biotrophy features unraveled by the genomic analysis of rust fungi.</title>
        <authorList>
            <person name="Duplessis S."/>
            <person name="Cuomo C.A."/>
            <person name="Lin Y.-C."/>
            <person name="Aerts A."/>
            <person name="Tisserant E."/>
            <person name="Veneault-Fourrey C."/>
            <person name="Joly D.L."/>
            <person name="Hacquard S."/>
            <person name="Amselem J."/>
            <person name="Cantarel B.L."/>
            <person name="Chiu R."/>
            <person name="Coutinho P.M."/>
            <person name="Feau N."/>
            <person name="Field M."/>
            <person name="Frey P."/>
            <person name="Gelhaye E."/>
            <person name="Goldberg J."/>
            <person name="Grabherr M.G."/>
            <person name="Kodira C.D."/>
            <person name="Kohler A."/>
            <person name="Kuees U."/>
            <person name="Lindquist E.A."/>
            <person name="Lucas S.M."/>
            <person name="Mago R."/>
            <person name="Mauceli E."/>
            <person name="Morin E."/>
            <person name="Murat C."/>
            <person name="Pangilinan J.L."/>
            <person name="Park R."/>
            <person name="Pearson M."/>
            <person name="Quesneville H."/>
            <person name="Rouhier N."/>
            <person name="Sakthikumar S."/>
            <person name="Salamov A.A."/>
            <person name="Schmutz J."/>
            <person name="Selles B."/>
            <person name="Shapiro H."/>
            <person name="Tanguay P."/>
            <person name="Tuskan G.A."/>
            <person name="Henrissat B."/>
            <person name="Van de Peer Y."/>
            <person name="Rouze P."/>
            <person name="Ellis J.G."/>
            <person name="Dodds P.N."/>
            <person name="Schein J.E."/>
            <person name="Zhong S."/>
            <person name="Hamelin R.C."/>
            <person name="Grigoriev I.V."/>
            <person name="Szabo L.J."/>
            <person name="Martin F."/>
        </authorList>
    </citation>
    <scope>NUCLEOTIDE SEQUENCE [LARGE SCALE GENOMIC DNA]</scope>
    <source>
        <strain evidence="2">98AG31 / pathotype 3-4-7</strain>
    </source>
</reference>
<dbReference type="SUPFAM" id="SSF52047">
    <property type="entry name" value="RNI-like"/>
    <property type="match status" value="1"/>
</dbReference>
<dbReference type="InParanoid" id="F4R6H4"/>
<dbReference type="RefSeq" id="XP_007404255.1">
    <property type="nucleotide sequence ID" value="XM_007404193.1"/>
</dbReference>
<gene>
    <name evidence="1" type="ORF">MELLADRAFT_101637</name>
</gene>
<dbReference type="KEGG" id="mlr:MELLADRAFT_101637"/>
<evidence type="ECO:0000313" key="1">
    <source>
        <dbReference type="EMBL" id="EGG11880.1"/>
    </source>
</evidence>
<dbReference type="HOGENOM" id="CLU_600031_0_0_1"/>
<dbReference type="AlphaFoldDB" id="F4R6H4"/>
<sequence>MSSLNHSARTSTSQEISTLTQTCIRIISQFILNIITEKQNQLQLQFDLIFNFIFDHNQHQPKITSEQFKPIIQSILTTINHNQNSHHHHQLPFPLYASILKTYQDLTIFDLQNTSNLNRLPYSDLVLKDETKFNILFNLNPNPTLPLNLLTILNLSWYTTFSDQDLNIIHSSLKHSLIILRLDYTSITDLGIFNLSREVNLNKLEPFGSGLEENDLNYLRMDERSNWNKLTVLSLKGLKLITDKALVYLSRFPNLGIIDLNSTSCTLASCQILNKSIMKTYQKLHPHPPSTSHSSVVLKQFHHPTSKFQLDFFSGQFTLSEKFFRFMKWLEPDGFDDHRYEVFQINWIDQDDRPTNRFQSTYQSAKLHEHKSFFHKSIQLKPLDTLIDPSLCLIIDYPFKSIQLNHTEVSETTSRHVDHQVKVKRNLKALDRLGLDDDLSLLESYKSKKTKTIHHP</sequence>
<dbReference type="InterPro" id="IPR032675">
    <property type="entry name" value="LRR_dom_sf"/>
</dbReference>
<evidence type="ECO:0000313" key="2">
    <source>
        <dbReference type="Proteomes" id="UP000001072"/>
    </source>
</evidence>
<organism evidence="2">
    <name type="scientific">Melampsora larici-populina (strain 98AG31 / pathotype 3-4-7)</name>
    <name type="common">Poplar leaf rust fungus</name>
    <dbReference type="NCBI Taxonomy" id="747676"/>
    <lineage>
        <taxon>Eukaryota</taxon>
        <taxon>Fungi</taxon>
        <taxon>Dikarya</taxon>
        <taxon>Basidiomycota</taxon>
        <taxon>Pucciniomycotina</taxon>
        <taxon>Pucciniomycetes</taxon>
        <taxon>Pucciniales</taxon>
        <taxon>Melampsoraceae</taxon>
        <taxon>Melampsora</taxon>
    </lineage>
</organism>
<dbReference type="eggNOG" id="ENOG502SGRV">
    <property type="taxonomic scope" value="Eukaryota"/>
</dbReference>
<dbReference type="Proteomes" id="UP000001072">
    <property type="component" value="Unassembled WGS sequence"/>
</dbReference>
<dbReference type="GeneID" id="18921420"/>
<dbReference type="EMBL" id="GL883091">
    <property type="protein sequence ID" value="EGG11880.1"/>
    <property type="molecule type" value="Genomic_DNA"/>
</dbReference>
<keyword evidence="2" id="KW-1185">Reference proteome</keyword>
<proteinExistence type="predicted"/>
<accession>F4R6H4</accession>
<protein>
    <submittedName>
        <fullName evidence="1">Uncharacterized protein</fullName>
    </submittedName>
</protein>